<evidence type="ECO:0000256" key="1">
    <source>
        <dbReference type="SAM" id="MobiDB-lite"/>
    </source>
</evidence>
<dbReference type="InterPro" id="IPR040340">
    <property type="entry name" value="CEST/Y3IP1"/>
</dbReference>
<dbReference type="AlphaFoldDB" id="A0AAW2WP28"/>
<feature type="compositionally biased region" description="Polar residues" evidence="1">
    <location>
        <begin position="543"/>
        <end position="554"/>
    </location>
</feature>
<accession>A0AAW2WP28</accession>
<proteinExistence type="predicted"/>
<feature type="region of interest" description="Disordered" evidence="1">
    <location>
        <begin position="540"/>
        <end position="564"/>
    </location>
</feature>
<dbReference type="PANTHER" id="PTHR33672:SF24">
    <property type="entry name" value="OS01G0798600 PROTEIN"/>
    <property type="match status" value="1"/>
</dbReference>
<dbReference type="PANTHER" id="PTHR33672">
    <property type="entry name" value="YCF3-INTERACTING PROTEIN 1, CHLOROPLASTIC"/>
    <property type="match status" value="1"/>
</dbReference>
<reference evidence="2" key="2">
    <citation type="journal article" date="2024" name="Plant">
        <title>Genomic evolution and insights into agronomic trait innovations of Sesamum species.</title>
        <authorList>
            <person name="Miao H."/>
            <person name="Wang L."/>
            <person name="Qu L."/>
            <person name="Liu H."/>
            <person name="Sun Y."/>
            <person name="Le M."/>
            <person name="Wang Q."/>
            <person name="Wei S."/>
            <person name="Zheng Y."/>
            <person name="Lin W."/>
            <person name="Duan Y."/>
            <person name="Cao H."/>
            <person name="Xiong S."/>
            <person name="Wang X."/>
            <person name="Wei L."/>
            <person name="Li C."/>
            <person name="Ma Q."/>
            <person name="Ju M."/>
            <person name="Zhao R."/>
            <person name="Li G."/>
            <person name="Mu C."/>
            <person name="Tian Q."/>
            <person name="Mei H."/>
            <person name="Zhang T."/>
            <person name="Gao T."/>
            <person name="Zhang H."/>
        </authorList>
    </citation>
    <scope>NUCLEOTIDE SEQUENCE</scope>
    <source>
        <strain evidence="2">KEN1</strain>
    </source>
</reference>
<dbReference type="GO" id="GO:0080183">
    <property type="term" value="P:response to photooxidative stress"/>
    <property type="evidence" value="ECO:0007669"/>
    <property type="project" value="InterPro"/>
</dbReference>
<name>A0AAW2WP28_9LAMI</name>
<reference evidence="2" key="1">
    <citation type="submission" date="2020-06" db="EMBL/GenBank/DDBJ databases">
        <authorList>
            <person name="Li T."/>
            <person name="Hu X."/>
            <person name="Zhang T."/>
            <person name="Song X."/>
            <person name="Zhang H."/>
            <person name="Dai N."/>
            <person name="Sheng W."/>
            <person name="Hou X."/>
            <person name="Wei L."/>
        </authorList>
    </citation>
    <scope>NUCLEOTIDE SEQUENCE</scope>
    <source>
        <strain evidence="2">KEN1</strain>
        <tissue evidence="2">Leaf</tissue>
    </source>
</reference>
<protein>
    <submittedName>
        <fullName evidence="2">Ycf3-interacting protein 1, chloroplastic</fullName>
    </submittedName>
</protein>
<dbReference type="GO" id="GO:0048564">
    <property type="term" value="P:photosystem I assembly"/>
    <property type="evidence" value="ECO:0007669"/>
    <property type="project" value="InterPro"/>
</dbReference>
<gene>
    <name evidence="2" type="ORF">Slati_1950400</name>
</gene>
<feature type="region of interest" description="Disordered" evidence="1">
    <location>
        <begin position="60"/>
        <end position="87"/>
    </location>
</feature>
<evidence type="ECO:0000313" key="2">
    <source>
        <dbReference type="EMBL" id="KAL0442277.1"/>
    </source>
</evidence>
<dbReference type="EMBL" id="JACGWN010000007">
    <property type="protein sequence ID" value="KAL0442277.1"/>
    <property type="molecule type" value="Genomic_DNA"/>
</dbReference>
<organism evidence="2">
    <name type="scientific">Sesamum latifolium</name>
    <dbReference type="NCBI Taxonomy" id="2727402"/>
    <lineage>
        <taxon>Eukaryota</taxon>
        <taxon>Viridiplantae</taxon>
        <taxon>Streptophyta</taxon>
        <taxon>Embryophyta</taxon>
        <taxon>Tracheophyta</taxon>
        <taxon>Spermatophyta</taxon>
        <taxon>Magnoliopsida</taxon>
        <taxon>eudicotyledons</taxon>
        <taxon>Gunneridae</taxon>
        <taxon>Pentapetalae</taxon>
        <taxon>asterids</taxon>
        <taxon>lamiids</taxon>
        <taxon>Lamiales</taxon>
        <taxon>Pedaliaceae</taxon>
        <taxon>Sesamum</taxon>
    </lineage>
</organism>
<sequence length="606" mass="66932">MGVSGVLQPHPPPMPVSSLFYHRCPSLPLSYLPFSSTIAFRKHDNGRISGLVFVNKEDTSFTSSATPTPTPLPSQNETEQAADPDPQDLEYVSQIKTIKLTIMIEDPRDVERRRLLGIDDENAPTRDDLAAALVQVNEGQIPENRAALQMLAEEMLQWPNLEVEAPKQKQRGQSLYAKFTDTGVNPQEAAKRLNIDWDSAAEIEDAETSDTEVPPAVGYGALYLVTAFPVIIGGERIREECSVGVGMNRSQIILEKKESIQGEKQISVDPISLRESTNIHPTMMYPVTTGPKTEVMTVPLHNLLPPAAKCSGRFLSCSLPNSASSSPRLASNVGKHKKKCKNHQERVSELGRQHSVALTNLERLRESHLRRSKSCGEESLCRPSLDFDLWSTTNKMDNQQKNNEIEAGVDEEKVIFHKKGSEEAGSYEDKFKCGACLFLPGFGKGKTVRARKEVEPERVIGNTDIVSQRVSLEKFECGSWRSSAIINCEEDGDTTSSLFFDLPVELIRCSSVNDTEAPVTTGFVFDNKDQEHHLHLQKGVLKHSTTSTGSGQPNRKSHESCSSSRHVRFSTSSPTLCPASPTSSCITPRLLKARDDFNAFLEAQSA</sequence>
<dbReference type="GO" id="GO:0009535">
    <property type="term" value="C:chloroplast thylakoid membrane"/>
    <property type="evidence" value="ECO:0007669"/>
    <property type="project" value="InterPro"/>
</dbReference>
<comment type="caution">
    <text evidence="2">The sequence shown here is derived from an EMBL/GenBank/DDBJ whole genome shotgun (WGS) entry which is preliminary data.</text>
</comment>